<dbReference type="PANTHER" id="PTHR12203">
    <property type="entry name" value="KDEL LYS-ASP-GLU-LEU CONTAINING - RELATED"/>
    <property type="match status" value="1"/>
</dbReference>
<evidence type="ECO:0000256" key="1">
    <source>
        <dbReference type="SAM" id="MobiDB-lite"/>
    </source>
</evidence>
<dbReference type="InterPro" id="IPR051091">
    <property type="entry name" value="O-Glucosyltr/Glycosyltrsf_90"/>
</dbReference>
<name>A0A8J2WYE9_9STRA</name>
<organism evidence="3 4">
    <name type="scientific">Pelagomonas calceolata</name>
    <dbReference type="NCBI Taxonomy" id="35677"/>
    <lineage>
        <taxon>Eukaryota</taxon>
        <taxon>Sar</taxon>
        <taxon>Stramenopiles</taxon>
        <taxon>Ochrophyta</taxon>
        <taxon>Pelagophyceae</taxon>
        <taxon>Pelagomonadales</taxon>
        <taxon>Pelagomonadaceae</taxon>
        <taxon>Pelagomonas</taxon>
    </lineage>
</organism>
<comment type="caution">
    <text evidence="3">The sequence shown here is derived from an EMBL/GenBank/DDBJ whole genome shotgun (WGS) entry which is preliminary data.</text>
</comment>
<feature type="region of interest" description="Disordered" evidence="1">
    <location>
        <begin position="602"/>
        <end position="637"/>
    </location>
</feature>
<proteinExistence type="predicted"/>
<dbReference type="SMART" id="SM00672">
    <property type="entry name" value="CAP10"/>
    <property type="match status" value="1"/>
</dbReference>
<dbReference type="AlphaFoldDB" id="A0A8J2WYE9"/>
<dbReference type="OrthoDB" id="541052at2759"/>
<feature type="compositionally biased region" description="Basic residues" evidence="1">
    <location>
        <begin position="627"/>
        <end position="637"/>
    </location>
</feature>
<sequence length="637" mass="70772">MDLPPRPAAAGRVRGIYAREDEAAAFLRRGIPTFATGDACSAWIRQHCASQQPLSNPERPHMQQLFTTSVTEAQLRAHVVDARGAYLAAPTSSARRDTPGNRWTAGRAKLVGEEIDARLASPLHDKRPPAAALATLRYAWSHLRCGVYVLIRDGRVKIFAPFCNQDYANGWGASLRLGGDLGVDAYYRRKRERCGGREEFVLKDKSAWWANGNVVCNEHSQEGLPAHLSQLWGDRFLAPLRHMLDEVCATRRVGDCEFFVNKRDYPQLKANASEPYGFMIDSDDRDPAQDATLPRLRRGTKLAPVLSFYTSSVFADLALPPSEDWEAAVGEVFPPSFEHKDGAPQVKPRDLFTEAKFRKFERSWADKRETAFFRGTATGGGTSTETNQRLALAALDCRTEGGLIDCKLTGWNRRDKKVFDGPVTHVDPADFRFAAGRQNFVPIFEQSAYKYLIYVEGHCAACRYGFMMRLGSVILKVESRCVADRTWYMPLLRPWVDHVPVRADLSDLLDKVRWCRAHDEACKKIAREARRLWDAYLDRDGVLDYLALTLNKVSESAVRPPAWLGDADARSRAPPALGAPRADCVDGAPCARCASDASAARAAAAPLQKSAPTAAQPRTGAGDAALRARRLKRRRGD</sequence>
<feature type="domain" description="Glycosyl transferase CAP10" evidence="2">
    <location>
        <begin position="252"/>
        <end position="555"/>
    </location>
</feature>
<dbReference type="Proteomes" id="UP000789595">
    <property type="component" value="Unassembled WGS sequence"/>
</dbReference>
<dbReference type="InterPro" id="IPR006598">
    <property type="entry name" value="CAP10"/>
</dbReference>
<protein>
    <recommendedName>
        <fullName evidence="2">Glycosyl transferase CAP10 domain-containing protein</fullName>
    </recommendedName>
</protein>
<reference evidence="3" key="1">
    <citation type="submission" date="2021-11" db="EMBL/GenBank/DDBJ databases">
        <authorList>
            <consortium name="Genoscope - CEA"/>
            <person name="William W."/>
        </authorList>
    </citation>
    <scope>NUCLEOTIDE SEQUENCE</scope>
</reference>
<feature type="compositionally biased region" description="Low complexity" evidence="1">
    <location>
        <begin position="602"/>
        <end position="625"/>
    </location>
</feature>
<evidence type="ECO:0000259" key="2">
    <source>
        <dbReference type="SMART" id="SM00672"/>
    </source>
</evidence>
<accession>A0A8J2WYE9</accession>
<dbReference type="PANTHER" id="PTHR12203:SF119">
    <property type="entry name" value="GLYCOSYL TRANSFERASE CAP10 DOMAIN-CONTAINING PROTEIN"/>
    <property type="match status" value="1"/>
</dbReference>
<dbReference type="EMBL" id="CAKKNE010000003">
    <property type="protein sequence ID" value="CAH0372564.1"/>
    <property type="molecule type" value="Genomic_DNA"/>
</dbReference>
<keyword evidence="4" id="KW-1185">Reference proteome</keyword>
<dbReference type="Pfam" id="PF05686">
    <property type="entry name" value="Glyco_transf_90"/>
    <property type="match status" value="1"/>
</dbReference>
<evidence type="ECO:0000313" key="3">
    <source>
        <dbReference type="EMBL" id="CAH0372564.1"/>
    </source>
</evidence>
<evidence type="ECO:0000313" key="4">
    <source>
        <dbReference type="Proteomes" id="UP000789595"/>
    </source>
</evidence>
<gene>
    <name evidence="3" type="ORF">PECAL_3P25710</name>
</gene>